<dbReference type="GO" id="GO:0016788">
    <property type="term" value="F:hydrolase activity, acting on ester bonds"/>
    <property type="evidence" value="ECO:0007669"/>
    <property type="project" value="InterPro"/>
</dbReference>
<feature type="active site" description="Charge relay system" evidence="8">
    <location>
        <position position="340"/>
    </location>
</feature>
<evidence type="ECO:0000313" key="11">
    <source>
        <dbReference type="EMBL" id="MBC1178179.1"/>
    </source>
</evidence>
<feature type="chain" id="PRO_5028827763" description="Lipase" evidence="9">
    <location>
        <begin position="22"/>
        <end position="395"/>
    </location>
</feature>
<evidence type="ECO:0000256" key="3">
    <source>
        <dbReference type="ARBA" id="ARBA00022801"/>
    </source>
</evidence>
<dbReference type="InterPro" id="IPR025483">
    <property type="entry name" value="Lipase_euk"/>
</dbReference>
<dbReference type="PIRSF" id="PIRSF000862">
    <property type="entry name" value="Steryl_ester_lip"/>
    <property type="match status" value="1"/>
</dbReference>
<evidence type="ECO:0000256" key="4">
    <source>
        <dbReference type="ARBA" id="ARBA00022963"/>
    </source>
</evidence>
<accession>A0A7G3B0Z1</accession>
<dbReference type="EMBL" id="GITU01009476">
    <property type="protein sequence ID" value="MBC1178179.1"/>
    <property type="molecule type" value="Transcribed_RNA"/>
</dbReference>
<name>A0A7G3B0Z1_LUTLO</name>
<evidence type="ECO:0000256" key="1">
    <source>
        <dbReference type="ARBA" id="ARBA00010701"/>
    </source>
</evidence>
<protein>
    <recommendedName>
        <fullName evidence="7">Lipase</fullName>
    </recommendedName>
</protein>
<evidence type="ECO:0000256" key="7">
    <source>
        <dbReference type="PIRNR" id="PIRNR000862"/>
    </source>
</evidence>
<dbReference type="Gene3D" id="3.40.50.1820">
    <property type="entry name" value="alpha/beta hydrolase"/>
    <property type="match status" value="1"/>
</dbReference>
<dbReference type="VEuPathDB" id="VectorBase:LLONM1_005424"/>
<comment type="similarity">
    <text evidence="1 7">Belongs to the AB hydrolase superfamily. Lipase family.</text>
</comment>
<evidence type="ECO:0000256" key="5">
    <source>
        <dbReference type="ARBA" id="ARBA00023098"/>
    </source>
</evidence>
<organism evidence="11">
    <name type="scientific">Lutzomyia longipalpis</name>
    <name type="common">Sand fly</name>
    <dbReference type="NCBI Taxonomy" id="7200"/>
    <lineage>
        <taxon>Eukaryota</taxon>
        <taxon>Metazoa</taxon>
        <taxon>Ecdysozoa</taxon>
        <taxon>Arthropoda</taxon>
        <taxon>Hexapoda</taxon>
        <taxon>Insecta</taxon>
        <taxon>Pterygota</taxon>
        <taxon>Neoptera</taxon>
        <taxon>Endopterygota</taxon>
        <taxon>Diptera</taxon>
        <taxon>Nematocera</taxon>
        <taxon>Psychodoidea</taxon>
        <taxon>Psychodidae</taxon>
        <taxon>Lutzomyia</taxon>
        <taxon>Lutzomyia</taxon>
    </lineage>
</organism>
<feature type="active site" description="Charge relay system" evidence="8">
    <location>
        <position position="371"/>
    </location>
</feature>
<keyword evidence="4 7" id="KW-0442">Lipid degradation</keyword>
<dbReference type="InterPro" id="IPR006693">
    <property type="entry name" value="AB_hydrolase_lipase"/>
</dbReference>
<dbReference type="GO" id="GO:0016042">
    <property type="term" value="P:lipid catabolic process"/>
    <property type="evidence" value="ECO:0007669"/>
    <property type="project" value="UniProtKB-KW"/>
</dbReference>
<evidence type="ECO:0000259" key="10">
    <source>
        <dbReference type="Pfam" id="PF04083"/>
    </source>
</evidence>
<dbReference type="AlphaFoldDB" id="A0A7G3B0Z1"/>
<dbReference type="FunFam" id="3.40.50.1820:FF:000021">
    <property type="entry name" value="Lipase"/>
    <property type="match status" value="1"/>
</dbReference>
<evidence type="ECO:0000256" key="8">
    <source>
        <dbReference type="PIRSR" id="PIRSR000862-1"/>
    </source>
</evidence>
<keyword evidence="2 9" id="KW-0732">Signal</keyword>
<evidence type="ECO:0000256" key="6">
    <source>
        <dbReference type="ARBA" id="ARBA00023180"/>
    </source>
</evidence>
<proteinExistence type="inferred from homology"/>
<dbReference type="Pfam" id="PF04083">
    <property type="entry name" value="Abhydro_lipase"/>
    <property type="match status" value="1"/>
</dbReference>
<dbReference type="InterPro" id="IPR029058">
    <property type="entry name" value="AB_hydrolase_fold"/>
</dbReference>
<keyword evidence="3 7" id="KW-0378">Hydrolase</keyword>
<feature type="signal peptide" evidence="9">
    <location>
        <begin position="1"/>
        <end position="21"/>
    </location>
</feature>
<dbReference type="PANTHER" id="PTHR11005">
    <property type="entry name" value="LYSOSOMAL ACID LIPASE-RELATED"/>
    <property type="match status" value="1"/>
</dbReference>
<keyword evidence="5" id="KW-0443">Lipid metabolism</keyword>
<feature type="domain" description="Partial AB-hydrolase lipase" evidence="10">
    <location>
        <begin position="32"/>
        <end position="90"/>
    </location>
</feature>
<evidence type="ECO:0000256" key="2">
    <source>
        <dbReference type="ARBA" id="ARBA00022729"/>
    </source>
</evidence>
<dbReference type="SUPFAM" id="SSF53474">
    <property type="entry name" value="alpha/beta-Hydrolases"/>
    <property type="match status" value="1"/>
</dbReference>
<feature type="active site" description="Nucleophile" evidence="8">
    <location>
        <position position="166"/>
    </location>
</feature>
<reference evidence="11" key="1">
    <citation type="journal article" date="2020" name="BMC">
        <title>Leishmania infection induces a limited differential gene expression in the sand fly midgut.</title>
        <authorList>
            <person name="Coutinho-Abreu I.V."/>
            <person name="Serafim T.D."/>
            <person name="Meneses C."/>
            <person name="Kamhawi S."/>
            <person name="Oliveira F."/>
            <person name="Valenzuela J.G."/>
        </authorList>
    </citation>
    <scope>NUCLEOTIDE SEQUENCE</scope>
    <source>
        <strain evidence="11">Jacobina</strain>
        <tissue evidence="11">Midgut</tissue>
    </source>
</reference>
<keyword evidence="6" id="KW-0325">Glycoprotein</keyword>
<sequence length="395" mass="44333">MLRISVVLSIILWVLHTQVGGEHIPTLPATPTEIIRHYGYTAEEHSVQTPDGYILKLHRIPPYGGNESSTHQVVFLQHGVLGSSADFLLQGPQNSLPFQLADAGYDVWMGNFRGNMYSRKHLTLSAQEHKFWDFESHEFGVFDLPAMLDHVLLVSGEKKLHYIGHSQGATAALVLLSMQPQYNKMFRTFQALAPIGFMKNAKSPFLKTLSRMTLSPEIVSEYIGNGEFVPSARMLDLGGRILCKDHASTQSLCLNTLFLIAGFDTDQLNKTLLPEIFSRHPAGTSVYELIHYAQEVKSGNFAQYDHGTVGNLKRYGSINPPSYELTKVTTPVTLYYAQNDWLSSIEDTERLAQKLSNCIGKVLIPAEKFSHYDFLWGADVKQQVYDKIVKVLNKV</sequence>
<evidence type="ECO:0000256" key="9">
    <source>
        <dbReference type="SAM" id="SignalP"/>
    </source>
</evidence>